<feature type="transmembrane region" description="Helical" evidence="24">
    <location>
        <begin position="531"/>
        <end position="555"/>
    </location>
</feature>
<reference evidence="26" key="1">
    <citation type="submission" date="2022-02" db="EMBL/GenBank/DDBJ databases">
        <authorList>
            <person name="King R."/>
        </authorList>
    </citation>
    <scope>NUCLEOTIDE SEQUENCE</scope>
</reference>
<feature type="transmembrane region" description="Helical" evidence="24">
    <location>
        <begin position="254"/>
        <end position="276"/>
    </location>
</feature>
<sequence length="1673" mass="191124">MKMLGRKQSLKGEPVLADYGPEESLNESADIEWVNKLWVRRILRLCALLSLMSVSLNTPKSFEKYPSLQTITFAVDCSVTLLFTAEMIAKMHIRGILKGDVAYLKDHWCQFDASMVFFLWVSVLLQMFELTGIVPRYSYLSILRAPRPLIMIRFLRVFLKFSMPKSRINQIFNEITINSLAIPDTFCSPDPDSGYQCPPGMKCMKLNLSKYVMGFNGFEEFTTSLFTVYQASSQEGWVFIMYRAIDSLPTWRSALYFSTMIFFLAWLVKNVFIAVITETFNEIRVQFQQMWGVRNPITKGSTTQFFTGDDNGWKLVTIDENKHSGSAPEIFHKLLRSAYFRLLVMGVVLANGIITATMNFKHDDNPREFFYEKYYYIEIAFTIFLDLEALIKIWCLGLKGYFKHSVHKFELLLGIGTTIHIIPQLYMSGFTYFQVLRIVRLIKASPLLEGFVYKIFGPGKKLGSLIIFTMCLLIISSSISMQLFCFLCEFTKFETFDEAFMSMFQILTQEAWVEVMDETMVRTSQTLTPLVAIYFILYHLFVTLIVLSLFVAVILDNLELDEDIKKLKQLRYRQQSAEIKESLPFRLRIFEKFPDSPQMTKLHKVPGDFNLPKVRESFMRQFVCEVEGEEEVGAAGGGDVSRRAFEYIGVAKIAFPYRKRCLVKTLVVAPPSQRPSSALRRHVVSSIIEDSNNHRPLLGDSAMLATGGKSGLKPQGTISSAKQLRVDQKKFGSRSIRRSVRSGSIKLKQTYEHLLENGDIGAASRVVPSSRARPPYLDIRLLQAKRQQAEMRRNQREEDLRENHPLFDTPLLIVPRESRFRKICRAIVDARYDARLRDPVTGNERKVHYKSFHNFLGLVTYMDWVMIMVTTLSCLSMMFETPTYRVMENFVLQIAEYGFVIFMSLELALKILADGLFFTPKAYLKDAAAVLDVFIYIVSLTFLCWMPVKVPPGSPAQMLMILRCVRPLRIFTLVPHMRKVVYELCRGFKEILLVSKDALSFSCPNAIPQTIYILANPKRFNFDNIGDALLTLFEVLSFKGWLDVRDVLIKALGPVHAIYIHVYIFLGCMIGLTLFVGVVIANYSENKGTALLTVDQRRWCDLKKRLKIAQPLHLPPRPNKRKVRAFAYDVTQNLSFKRVIAIVVLLNSGLLAVTWSRYSPYTEQLALTSALLTLVFVVEVLLKTIAFTPRGYWQSRRNRYDLLVTVAGCIWIFMHFTLKNDLSYFVGFMVVILRFFTITGKHTTLKMLMLTVGVSVCKSFFIIFGMFLLVFFYALAGTIVFGNVKYGEGIGRRANFNSPIHSVAMLFRIVTGEDWNKIMHDCMVAPPYCTPADNYWETDCGNFTASLAYFCTFYVIITYIVLNLLVAIIMENFSLFYSNEEDALLSYADIRNFQNTWNVVDVHQKGVIPVRKVKFILRLLKGRLECDTHKERLLFKYMCYELERLHNGEDVTFHDVINMLSYRTVDIRKSLQMEELLAREEFEFLIEEEVAKQTIRTWLEGCLKKIRANSKQPTNSLIAGLRKTNEQAVDSMSNEKVDKEKLETEAQQTIANAGRTEITESASQPVISNISSSFDSQPKRSSTKSQFKRPGLPSVTIPRPESPIKKYLQPTLSDPHPALIKKSSSNVKSGSRTSHNSSQAAGGGGGGGGLPALHDVHSWWAAHLAGLAHLHAD</sequence>
<feature type="compositionally biased region" description="Polar residues" evidence="23">
    <location>
        <begin position="1559"/>
        <end position="1585"/>
    </location>
</feature>
<feature type="domain" description="Ion transport" evidence="25">
    <location>
        <begin position="338"/>
        <end position="559"/>
    </location>
</feature>
<feature type="domain" description="Ion transport" evidence="25">
    <location>
        <begin position="1136"/>
        <end position="1380"/>
    </location>
</feature>
<comment type="similarity">
    <text evidence="18">Belongs to the NALCN family.</text>
</comment>
<keyword evidence="2" id="KW-0813">Transport</keyword>
<evidence type="ECO:0000256" key="8">
    <source>
        <dbReference type="ARBA" id="ARBA00022989"/>
    </source>
</evidence>
<feature type="transmembrane region" description="Helical" evidence="24">
    <location>
        <begin position="929"/>
        <end position="948"/>
    </location>
</feature>
<keyword evidence="12 24" id="KW-0472">Membrane</keyword>
<dbReference type="GO" id="GO:0005272">
    <property type="term" value="F:sodium channel activity"/>
    <property type="evidence" value="ECO:0007669"/>
    <property type="project" value="UniProtKB-KW"/>
</dbReference>
<evidence type="ECO:0000256" key="23">
    <source>
        <dbReference type="SAM" id="MobiDB-lite"/>
    </source>
</evidence>
<evidence type="ECO:0000313" key="26">
    <source>
        <dbReference type="EMBL" id="CAH1644948.1"/>
    </source>
</evidence>
<evidence type="ECO:0000256" key="11">
    <source>
        <dbReference type="ARBA" id="ARBA00023065"/>
    </source>
</evidence>
<organism evidence="26 27">
    <name type="scientific">Spodoptera littoralis</name>
    <name type="common">Egyptian cotton leafworm</name>
    <dbReference type="NCBI Taxonomy" id="7109"/>
    <lineage>
        <taxon>Eukaryota</taxon>
        <taxon>Metazoa</taxon>
        <taxon>Ecdysozoa</taxon>
        <taxon>Arthropoda</taxon>
        <taxon>Hexapoda</taxon>
        <taxon>Insecta</taxon>
        <taxon>Pterygota</taxon>
        <taxon>Neoptera</taxon>
        <taxon>Endopterygota</taxon>
        <taxon>Lepidoptera</taxon>
        <taxon>Glossata</taxon>
        <taxon>Ditrysia</taxon>
        <taxon>Noctuoidea</taxon>
        <taxon>Noctuidae</taxon>
        <taxon>Amphipyrinae</taxon>
        <taxon>Spodoptera</taxon>
    </lineage>
</organism>
<evidence type="ECO:0000256" key="4">
    <source>
        <dbReference type="ARBA" id="ARBA00022475"/>
    </source>
</evidence>
<evidence type="ECO:0000256" key="9">
    <source>
        <dbReference type="ARBA" id="ARBA00023053"/>
    </source>
</evidence>
<evidence type="ECO:0000256" key="6">
    <source>
        <dbReference type="ARBA" id="ARBA00022737"/>
    </source>
</evidence>
<keyword evidence="13" id="KW-1015">Disulfide bond</keyword>
<keyword evidence="4" id="KW-1003">Cell membrane</keyword>
<feature type="transmembrane region" description="Helical" evidence="24">
    <location>
        <begin position="1058"/>
        <end position="1081"/>
    </location>
</feature>
<comment type="catalytic activity">
    <reaction evidence="17">
        <text>Na(+)(in) = Na(+)(out)</text>
        <dbReference type="Rhea" id="RHEA:34963"/>
        <dbReference type="ChEBI" id="CHEBI:29101"/>
    </reaction>
</comment>
<dbReference type="SUPFAM" id="SSF81324">
    <property type="entry name" value="Voltage-gated potassium channels"/>
    <property type="match status" value="4"/>
</dbReference>
<feature type="domain" description="Ion transport" evidence="25">
    <location>
        <begin position="43"/>
        <end position="158"/>
    </location>
</feature>
<accession>A0A9P0IDC0</accession>
<feature type="transmembrane region" description="Helical" evidence="24">
    <location>
        <begin position="855"/>
        <end position="879"/>
    </location>
</feature>
<proteinExistence type="inferred from homology"/>
<evidence type="ECO:0000256" key="7">
    <source>
        <dbReference type="ARBA" id="ARBA00022882"/>
    </source>
</evidence>
<feature type="transmembrane region" description="Helical" evidence="24">
    <location>
        <begin position="1347"/>
        <end position="1369"/>
    </location>
</feature>
<dbReference type="Pfam" id="PF00520">
    <property type="entry name" value="Ion_trans"/>
    <property type="match status" value="5"/>
</dbReference>
<evidence type="ECO:0000256" key="14">
    <source>
        <dbReference type="ARBA" id="ARBA00023180"/>
    </source>
</evidence>
<dbReference type="InterPro" id="IPR027359">
    <property type="entry name" value="Volt_channel_dom_sf"/>
</dbReference>
<feature type="transmembrane region" description="Helical" evidence="24">
    <location>
        <begin position="1222"/>
        <end position="1239"/>
    </location>
</feature>
<feature type="transmembrane region" description="Helical" evidence="24">
    <location>
        <begin position="338"/>
        <end position="354"/>
    </location>
</feature>
<keyword evidence="16" id="KW-0407">Ion channel</keyword>
<keyword evidence="10 22" id="KW-0175">Coiled coil</keyword>
<dbReference type="Gene3D" id="1.10.238.10">
    <property type="entry name" value="EF-hand"/>
    <property type="match status" value="1"/>
</dbReference>
<evidence type="ECO:0000256" key="24">
    <source>
        <dbReference type="SAM" id="Phobius"/>
    </source>
</evidence>
<dbReference type="FunFam" id="1.10.287.70:FF:000061">
    <property type="entry name" value="Sodium leak channel non-selective protein"/>
    <property type="match status" value="1"/>
</dbReference>
<keyword evidence="7" id="KW-0851">Voltage-gated channel</keyword>
<evidence type="ECO:0000256" key="12">
    <source>
        <dbReference type="ARBA" id="ARBA00023136"/>
    </source>
</evidence>
<dbReference type="Gene3D" id="1.10.287.70">
    <property type="match status" value="4"/>
</dbReference>
<dbReference type="GO" id="GO:0005886">
    <property type="term" value="C:plasma membrane"/>
    <property type="evidence" value="ECO:0007669"/>
    <property type="project" value="UniProtKB-SubCell"/>
</dbReference>
<keyword evidence="5 24" id="KW-0812">Transmembrane</keyword>
<dbReference type="FunFam" id="1.10.287.70:FF:000060">
    <property type="entry name" value="Sodium leak channel non-selective protein"/>
    <property type="match status" value="1"/>
</dbReference>
<feature type="transmembrane region" description="Helical" evidence="24">
    <location>
        <begin position="899"/>
        <end position="917"/>
    </location>
</feature>
<evidence type="ECO:0000256" key="2">
    <source>
        <dbReference type="ARBA" id="ARBA00022448"/>
    </source>
</evidence>
<dbReference type="GO" id="GO:0032224">
    <property type="term" value="P:positive regulation of synaptic transmission, cholinergic"/>
    <property type="evidence" value="ECO:0007669"/>
    <property type="project" value="TreeGrafter"/>
</dbReference>
<evidence type="ECO:0000313" key="27">
    <source>
        <dbReference type="Proteomes" id="UP001153321"/>
    </source>
</evidence>
<evidence type="ECO:0000256" key="18">
    <source>
        <dbReference type="ARBA" id="ARBA00061650"/>
    </source>
</evidence>
<gene>
    <name evidence="26" type="ORF">SPLIT_LOCUS10301</name>
</gene>
<feature type="transmembrane region" description="Helical" evidence="24">
    <location>
        <begin position="1260"/>
        <end position="1281"/>
    </location>
</feature>
<feature type="domain" description="Ion transport" evidence="25">
    <location>
        <begin position="215"/>
        <end position="286"/>
    </location>
</feature>
<keyword evidence="6" id="KW-0677">Repeat</keyword>
<feature type="transmembrane region" description="Helical" evidence="24">
    <location>
        <begin position="409"/>
        <end position="426"/>
    </location>
</feature>
<dbReference type="PANTHER" id="PTHR46141">
    <property type="entry name" value="SODIUM LEAK CHANNEL NON-SELECTIVE PROTEIN"/>
    <property type="match status" value="1"/>
</dbReference>
<feature type="transmembrane region" description="Helical" evidence="24">
    <location>
        <begin position="374"/>
        <end position="397"/>
    </location>
</feature>
<feature type="compositionally biased region" description="Polar residues" evidence="23">
    <location>
        <begin position="1622"/>
        <end position="1640"/>
    </location>
</feature>
<evidence type="ECO:0000256" key="22">
    <source>
        <dbReference type="SAM" id="Coils"/>
    </source>
</evidence>
<evidence type="ECO:0000256" key="17">
    <source>
        <dbReference type="ARBA" id="ARBA00036239"/>
    </source>
</evidence>
<evidence type="ECO:0000259" key="25">
    <source>
        <dbReference type="Pfam" id="PF00520"/>
    </source>
</evidence>
<evidence type="ECO:0000256" key="21">
    <source>
        <dbReference type="ARBA" id="ARBA00082498"/>
    </source>
</evidence>
<keyword evidence="11" id="KW-0406">Ion transport</keyword>
<dbReference type="InterPro" id="IPR005821">
    <property type="entry name" value="Ion_trans_dom"/>
</dbReference>
<name>A0A9P0IDC0_SPOLI</name>
<evidence type="ECO:0000256" key="5">
    <source>
        <dbReference type="ARBA" id="ARBA00022692"/>
    </source>
</evidence>
<evidence type="ECO:0000256" key="1">
    <source>
        <dbReference type="ARBA" id="ARBA00004651"/>
    </source>
</evidence>
<dbReference type="Gene3D" id="1.20.120.350">
    <property type="entry name" value="Voltage-gated potassium channels. Chain C"/>
    <property type="match status" value="4"/>
</dbReference>
<dbReference type="GO" id="GO:0034702">
    <property type="term" value="C:monoatomic ion channel complex"/>
    <property type="evidence" value="ECO:0007669"/>
    <property type="project" value="UniProtKB-KW"/>
</dbReference>
<dbReference type="FunFam" id="1.10.238.10:FF:000080">
    <property type="entry name" value="Sodium leak channel non-selective protein"/>
    <property type="match status" value="1"/>
</dbReference>
<feature type="region of interest" description="Disordered" evidence="23">
    <location>
        <begin position="1552"/>
        <end position="1649"/>
    </location>
</feature>
<dbReference type="InterPro" id="IPR028823">
    <property type="entry name" value="NALCN"/>
</dbReference>
<feature type="domain" description="Ion transport" evidence="25">
    <location>
        <begin position="861"/>
        <end position="1087"/>
    </location>
</feature>
<dbReference type="EMBL" id="LR824536">
    <property type="protein sequence ID" value="CAH1644948.1"/>
    <property type="molecule type" value="Genomic_DNA"/>
</dbReference>
<keyword evidence="8 24" id="KW-1133">Transmembrane helix</keyword>
<protein>
    <recommendedName>
        <fullName evidence="19">Sodium leak channel NALCN</fullName>
    </recommendedName>
    <alternativeName>
        <fullName evidence="20">Sodium leak channel non-selective protein</fullName>
    </alternativeName>
    <alternativeName>
        <fullName evidence="21">Voltage gated channel-like protein 1</fullName>
    </alternativeName>
</protein>
<evidence type="ECO:0000256" key="19">
    <source>
        <dbReference type="ARBA" id="ARBA00074738"/>
    </source>
</evidence>
<evidence type="ECO:0000256" key="10">
    <source>
        <dbReference type="ARBA" id="ARBA00023054"/>
    </source>
</evidence>
<dbReference type="FunFam" id="1.20.120.350:FF:000030">
    <property type="entry name" value="sodium leak channel non-selective protein"/>
    <property type="match status" value="1"/>
</dbReference>
<feature type="coiled-coil region" evidence="22">
    <location>
        <begin position="1525"/>
        <end position="1552"/>
    </location>
</feature>
<keyword evidence="14" id="KW-0325">Glycoprotein</keyword>
<evidence type="ECO:0000256" key="15">
    <source>
        <dbReference type="ARBA" id="ARBA00023201"/>
    </source>
</evidence>
<dbReference type="FunFam" id="1.10.287.70:FF:000066">
    <property type="entry name" value="Sodium leak channel non-selective protein"/>
    <property type="match status" value="1"/>
</dbReference>
<keyword evidence="27" id="KW-1185">Reference proteome</keyword>
<dbReference type="PANTHER" id="PTHR46141:SF1">
    <property type="entry name" value="SODIUM LEAK CHANNEL NALCN"/>
    <property type="match status" value="1"/>
</dbReference>
<evidence type="ECO:0000256" key="20">
    <source>
        <dbReference type="ARBA" id="ARBA00081688"/>
    </source>
</evidence>
<keyword evidence="3" id="KW-0894">Sodium channel</keyword>
<dbReference type="Proteomes" id="UP001153321">
    <property type="component" value="Chromosome 5"/>
</dbReference>
<comment type="subcellular location">
    <subcellularLocation>
        <location evidence="1">Cell membrane</location>
        <topology evidence="1">Multi-pass membrane protein</topology>
    </subcellularLocation>
</comment>
<feature type="transmembrane region" description="Helical" evidence="24">
    <location>
        <begin position="1164"/>
        <end position="1188"/>
    </location>
</feature>
<evidence type="ECO:0000256" key="3">
    <source>
        <dbReference type="ARBA" id="ARBA00022461"/>
    </source>
</evidence>
<evidence type="ECO:0000256" key="16">
    <source>
        <dbReference type="ARBA" id="ARBA00023303"/>
    </source>
</evidence>
<feature type="transmembrane region" description="Helical" evidence="24">
    <location>
        <begin position="1139"/>
        <end position="1158"/>
    </location>
</feature>
<dbReference type="GO" id="GO:0032230">
    <property type="term" value="P:positive regulation of synaptic transmission, GABAergic"/>
    <property type="evidence" value="ECO:0007669"/>
    <property type="project" value="TreeGrafter"/>
</dbReference>
<keyword evidence="15" id="KW-0739">Sodium transport</keyword>
<keyword evidence="9" id="KW-0915">Sodium</keyword>
<evidence type="ECO:0000256" key="13">
    <source>
        <dbReference type="ARBA" id="ARBA00023157"/>
    </source>
</evidence>
<feature type="transmembrane region" description="Helical" evidence="24">
    <location>
        <begin position="465"/>
        <end position="484"/>
    </location>
</feature>